<feature type="transmembrane region" description="Helical" evidence="10">
    <location>
        <begin position="390"/>
        <end position="409"/>
    </location>
</feature>
<dbReference type="Pfam" id="PF01554">
    <property type="entry name" value="MatE"/>
    <property type="match status" value="2"/>
</dbReference>
<evidence type="ECO:0000256" key="1">
    <source>
        <dbReference type="ARBA" id="ARBA00003408"/>
    </source>
</evidence>
<dbReference type="EMBL" id="SRRZ01000070">
    <property type="protein sequence ID" value="NQE35994.1"/>
    <property type="molecule type" value="Genomic_DNA"/>
</dbReference>
<keyword evidence="12" id="KW-1185">Reference proteome</keyword>
<sequence length="454" mass="48951">MNLTPPSQYDFLPRFYRLAIVNVLSNIMVPLSGLCSVAFLGHLTDIHSLAGVALGSILFNLIYFSLEFLRMGTTGVTAQAVGRDDREAMLLVGLRNGLIALGLGLALLILHYPVREVGFALLNAEPEVKASGIAYFDARIAGMPAALLNFVLIGWLVGREKNNKVLVLSIVGNAANVILNYLLIIQWGWDSTGAGISEAFSQYLMLLVGLVLAIPGIQWQEIQAVAPQLRDLSAFKTTFALNRDILTRTLTEVATFTIFGNLSATMGTVLFTQNTLLMQIGQMSVYFTNGLGYAVETLTGNFKGQGENEKFIPLVRVSVASSLVVGLSFAAACVFFPQNIFGLLTNHAEITSHIDTYAWGLILLLAFASASTMLEGYFLGLAQGDIIRNVSLIASVVGFAPSAIAAWYFHNNHILWLSVSLFLFAKTALLAVYLTKSLSSDAKTEPVSAAPVGN</sequence>
<comment type="caution">
    <text evidence="11">The sequence shown here is derived from an EMBL/GenBank/DDBJ whole genome shotgun (WGS) entry which is preliminary data.</text>
</comment>
<comment type="function">
    <text evidence="1">Multidrug efflux pump.</text>
</comment>
<protein>
    <recommendedName>
        <fullName evidence="4">Probable multidrug resistance protein NorM</fullName>
    </recommendedName>
    <alternativeName>
        <fullName evidence="9">Multidrug-efflux transporter</fullName>
    </alternativeName>
</protein>
<feature type="transmembrane region" description="Helical" evidence="10">
    <location>
        <begin position="46"/>
        <end position="69"/>
    </location>
</feature>
<reference evidence="11 12" key="1">
    <citation type="journal article" date="2020" name="Sci. Rep.">
        <title>A novel cyanobacterial geosmin producer, revising GeoA distribution and dispersion patterns in Bacteria.</title>
        <authorList>
            <person name="Churro C."/>
            <person name="Semedo-Aguiar A.P."/>
            <person name="Silva A.D."/>
            <person name="Pereira-Leal J.B."/>
            <person name="Leite R.B."/>
        </authorList>
    </citation>
    <scope>NUCLEOTIDE SEQUENCE [LARGE SCALE GENOMIC DNA]</scope>
    <source>
        <strain evidence="11 12">IPMA8</strain>
    </source>
</reference>
<comment type="similarity">
    <text evidence="3">Belongs to the multi antimicrobial extrusion (MATE) (TC 2.A.66.1) family.</text>
</comment>
<accession>A0ABX2D010</accession>
<dbReference type="InterPro" id="IPR050222">
    <property type="entry name" value="MATE_MdtK"/>
</dbReference>
<gene>
    <name evidence="11" type="primary">dinF_1</name>
    <name evidence="11" type="ORF">E5S67_03756</name>
</gene>
<keyword evidence="8 10" id="KW-0472">Membrane</keyword>
<evidence type="ECO:0000313" key="12">
    <source>
        <dbReference type="Proteomes" id="UP000702425"/>
    </source>
</evidence>
<evidence type="ECO:0000256" key="2">
    <source>
        <dbReference type="ARBA" id="ARBA00004141"/>
    </source>
</evidence>
<dbReference type="CDD" id="cd13136">
    <property type="entry name" value="MATE_DinF_like"/>
    <property type="match status" value="1"/>
</dbReference>
<evidence type="ECO:0000256" key="10">
    <source>
        <dbReference type="SAM" id="Phobius"/>
    </source>
</evidence>
<dbReference type="InterPro" id="IPR002528">
    <property type="entry name" value="MATE_fam"/>
</dbReference>
<evidence type="ECO:0000256" key="3">
    <source>
        <dbReference type="ARBA" id="ARBA00010199"/>
    </source>
</evidence>
<evidence type="ECO:0000256" key="4">
    <source>
        <dbReference type="ARBA" id="ARBA00020268"/>
    </source>
</evidence>
<feature type="transmembrane region" description="Helical" evidence="10">
    <location>
        <begin position="415"/>
        <end position="434"/>
    </location>
</feature>
<feature type="transmembrane region" description="Helical" evidence="10">
    <location>
        <begin position="90"/>
        <end position="112"/>
    </location>
</feature>
<dbReference type="RefSeq" id="WP_172189795.1">
    <property type="nucleotide sequence ID" value="NZ_CAWPPK010000286.1"/>
</dbReference>
<feature type="transmembrane region" description="Helical" evidence="10">
    <location>
        <begin position="132"/>
        <end position="158"/>
    </location>
</feature>
<evidence type="ECO:0000256" key="5">
    <source>
        <dbReference type="ARBA" id="ARBA00022448"/>
    </source>
</evidence>
<comment type="subcellular location">
    <subcellularLocation>
        <location evidence="2">Membrane</location>
        <topology evidence="2">Multi-pass membrane protein</topology>
    </subcellularLocation>
</comment>
<feature type="transmembrane region" description="Helical" evidence="10">
    <location>
        <begin position="20"/>
        <end position="40"/>
    </location>
</feature>
<name>A0ABX2D010_9CYAN</name>
<feature type="transmembrane region" description="Helical" evidence="10">
    <location>
        <begin position="165"/>
        <end position="188"/>
    </location>
</feature>
<dbReference type="Proteomes" id="UP000702425">
    <property type="component" value="Unassembled WGS sequence"/>
</dbReference>
<organism evidence="11 12">
    <name type="scientific">Microcoleus asticus IPMA8</name>
    <dbReference type="NCBI Taxonomy" id="2563858"/>
    <lineage>
        <taxon>Bacteria</taxon>
        <taxon>Bacillati</taxon>
        <taxon>Cyanobacteriota</taxon>
        <taxon>Cyanophyceae</taxon>
        <taxon>Oscillatoriophycideae</taxon>
        <taxon>Oscillatoriales</taxon>
        <taxon>Microcoleaceae</taxon>
        <taxon>Microcoleus</taxon>
        <taxon>Microcoleus asticus</taxon>
    </lineage>
</organism>
<feature type="transmembrane region" description="Helical" evidence="10">
    <location>
        <begin position="314"/>
        <end position="337"/>
    </location>
</feature>
<keyword evidence="5" id="KW-0813">Transport</keyword>
<evidence type="ECO:0000256" key="6">
    <source>
        <dbReference type="ARBA" id="ARBA00022692"/>
    </source>
</evidence>
<feature type="transmembrane region" description="Helical" evidence="10">
    <location>
        <begin position="357"/>
        <end position="378"/>
    </location>
</feature>
<dbReference type="NCBIfam" id="TIGR00797">
    <property type="entry name" value="matE"/>
    <property type="match status" value="1"/>
</dbReference>
<keyword evidence="7 10" id="KW-1133">Transmembrane helix</keyword>
<proteinExistence type="inferred from homology"/>
<dbReference type="PANTHER" id="PTHR43298:SF2">
    <property type="entry name" value="FMN_FAD EXPORTER YEEO-RELATED"/>
    <property type="match status" value="1"/>
</dbReference>
<feature type="transmembrane region" description="Helical" evidence="10">
    <location>
        <begin position="200"/>
        <end position="219"/>
    </location>
</feature>
<keyword evidence="6 10" id="KW-0812">Transmembrane</keyword>
<dbReference type="InterPro" id="IPR044644">
    <property type="entry name" value="DinF-like"/>
</dbReference>
<evidence type="ECO:0000256" key="8">
    <source>
        <dbReference type="ARBA" id="ARBA00023136"/>
    </source>
</evidence>
<evidence type="ECO:0000256" key="7">
    <source>
        <dbReference type="ARBA" id="ARBA00022989"/>
    </source>
</evidence>
<dbReference type="NCBIfam" id="NF041358">
    <property type="entry name" value="GntT_guanitoxin"/>
    <property type="match status" value="1"/>
</dbReference>
<evidence type="ECO:0000256" key="9">
    <source>
        <dbReference type="ARBA" id="ARBA00031636"/>
    </source>
</evidence>
<evidence type="ECO:0000313" key="11">
    <source>
        <dbReference type="EMBL" id="NQE35994.1"/>
    </source>
</evidence>
<dbReference type="PANTHER" id="PTHR43298">
    <property type="entry name" value="MULTIDRUG RESISTANCE PROTEIN NORM-RELATED"/>
    <property type="match status" value="1"/>
</dbReference>